<evidence type="ECO:0000313" key="2">
    <source>
        <dbReference type="EMBL" id="QIV95349.1"/>
    </source>
</evidence>
<protein>
    <submittedName>
        <fullName evidence="2">DUF3281 domain-containing protein</fullName>
    </submittedName>
</protein>
<feature type="signal peptide" evidence="1">
    <location>
        <begin position="1"/>
        <end position="19"/>
    </location>
</feature>
<sequence>MNKKLICVMVLLTSASLLSSCGTQEELSEYQIVTSCNDLTCSIALDQVDLLRYTTVLGKDIDQVLKAEPVGDTEGTQFDITWSISGGSYATGADMTAAGFTECESGNCTATDNPTGYVFGSAGAKQISVSGTITKEDGSTITINESKSVDVEEPVMVSSHTFTMPDEGQTENGVERPVGLTAQTIVNALNQNKAIANAEFSTTNNNEWTITCDAGYGWKPEQDPAWGEISYGIDRGVAFVDYNSSGSEIRKGSGDGDDVKNGYENGGEIQFTAGCWPVS</sequence>
<dbReference type="EMBL" id="CP038241">
    <property type="protein sequence ID" value="QIV95349.1"/>
    <property type="molecule type" value="Genomic_DNA"/>
</dbReference>
<reference evidence="2 3" key="1">
    <citation type="submission" date="2019-03" db="EMBL/GenBank/DDBJ databases">
        <title>Complete Genome Sequence of Allofrancisella inopinata Strain SYSU YG23 Isolated from Water-Cooling Systems in China.</title>
        <authorList>
            <person name="Ohrman C."/>
            <person name="Uneklint I."/>
            <person name="Sjodin A."/>
        </authorList>
    </citation>
    <scope>NUCLEOTIDE SEQUENCE [LARGE SCALE GENOMIC DNA]</scope>
    <source>
        <strain evidence="2 3">SYSU YG23</strain>
    </source>
</reference>
<dbReference type="InterPro" id="IPR021699">
    <property type="entry name" value="DUF3281"/>
</dbReference>
<evidence type="ECO:0000256" key="1">
    <source>
        <dbReference type="SAM" id="SignalP"/>
    </source>
</evidence>
<dbReference type="PROSITE" id="PS51257">
    <property type="entry name" value="PROKAR_LIPOPROTEIN"/>
    <property type="match status" value="1"/>
</dbReference>
<dbReference type="RefSeq" id="WP_133942567.1">
    <property type="nucleotide sequence ID" value="NZ_CP038241.1"/>
</dbReference>
<evidence type="ECO:0000313" key="3">
    <source>
        <dbReference type="Proteomes" id="UP000502004"/>
    </source>
</evidence>
<dbReference type="KEGG" id="aii:E4K63_00240"/>
<dbReference type="Pfam" id="PF11685">
    <property type="entry name" value="DUF3281"/>
    <property type="match status" value="1"/>
</dbReference>
<proteinExistence type="predicted"/>
<feature type="chain" id="PRO_5041923009" evidence="1">
    <location>
        <begin position="20"/>
        <end position="279"/>
    </location>
</feature>
<keyword evidence="3" id="KW-1185">Reference proteome</keyword>
<name>A0AAE6YIG1_9GAMM</name>
<gene>
    <name evidence="2" type="ORF">E4K63_00240</name>
</gene>
<organism evidence="2 3">
    <name type="scientific">Allofrancisella inopinata</name>
    <dbReference type="NCBI Taxonomy" id="1085647"/>
    <lineage>
        <taxon>Bacteria</taxon>
        <taxon>Pseudomonadati</taxon>
        <taxon>Pseudomonadota</taxon>
        <taxon>Gammaproteobacteria</taxon>
        <taxon>Thiotrichales</taxon>
        <taxon>Francisellaceae</taxon>
        <taxon>Allofrancisella</taxon>
    </lineage>
</organism>
<keyword evidence="1" id="KW-0732">Signal</keyword>
<dbReference type="AlphaFoldDB" id="A0AAE6YIG1"/>
<accession>A0AAE6YIG1</accession>
<dbReference type="Proteomes" id="UP000502004">
    <property type="component" value="Chromosome"/>
</dbReference>